<feature type="region of interest" description="Disordered" evidence="2">
    <location>
        <begin position="655"/>
        <end position="703"/>
    </location>
</feature>
<dbReference type="AlphaFoldDB" id="A0A0C9W043"/>
<evidence type="ECO:0000256" key="2">
    <source>
        <dbReference type="SAM" id="MobiDB-lite"/>
    </source>
</evidence>
<evidence type="ECO:0000313" key="4">
    <source>
        <dbReference type="Proteomes" id="UP000054279"/>
    </source>
</evidence>
<feature type="coiled-coil region" evidence="1">
    <location>
        <begin position="34"/>
        <end position="68"/>
    </location>
</feature>
<dbReference type="HOGENOM" id="CLU_003988_0_0_1"/>
<evidence type="ECO:0000313" key="3">
    <source>
        <dbReference type="EMBL" id="KIJ44251.1"/>
    </source>
</evidence>
<dbReference type="EMBL" id="KN837118">
    <property type="protein sequence ID" value="KIJ44251.1"/>
    <property type="molecule type" value="Genomic_DNA"/>
</dbReference>
<dbReference type="Proteomes" id="UP000054279">
    <property type="component" value="Unassembled WGS sequence"/>
</dbReference>
<evidence type="ECO:0000256" key="1">
    <source>
        <dbReference type="SAM" id="Coils"/>
    </source>
</evidence>
<proteinExistence type="predicted"/>
<sequence length="805" mass="89849">MSNQHPLVLELNSLRAAFEQYQAGHAAHVSSIQLQRARLEASEASAQARILEAENDRLKREVTYLRENVEPSQTSRQVTELSLALRRVSDKISLIEDALLKKTTELTHCISDKHKLKVELKAALSSLEAIRRTQDEAAFREIELERRCKAAEEETHMTDLVIMEYADLVRSLEQKLATKQTPDAAAETSDDIVLHTNGSANGLIAEVPLKSLTENRASLQRLLHEFNAESGRLQEELSRLHGEISNLQSTLEAERTVAASDRETLAQTLLQLELSRVDDAAASRIVARYMKFSQSSIDTLQTALETVKARHNATMTTLSTSAETLSSTLELERKRAARLRDAMDQLTEDVSRETFGRRREVALKLRCLVREEMTFETLRAWIRRAEESRSKLTEDRSVSSDHLLSILDRMLEDARNVLVSLTVEGDSFKTESWGRIVLAEQTCTSLMAELSRETESRLHFAKLVTLDAKSPPTKEIAPPNLEPSGRASQDSTSDPEITSNNHSHGQVTPDSEVISPAQTYINDSDQLKYISQRYEPLQKSFRDCHLSLSSLKDRVASDMSHGRRIALIQNVVLRLDDFCEDARVELDIRTSDEERMAERFKAILSLAQPFGTRITKTQEEYESFKDGTMTSVVKTREALEGKLSDLQHDIAQVKRALDEDETEPETPASSVRSPGWTSWTQPFLGSSSGSPPPAPTFGAVITSPKLRRTGSNASILSTSSHTVGRTAHDPYAHLDLRISMPSHFSFQRLPNTFSWHPSPIKPKSRSTSAMYLLGLGASGSGTQLSNSQVALSDYESVDANQSDIE</sequence>
<accession>A0A0C9W043</accession>
<protein>
    <submittedName>
        <fullName evidence="3">Uncharacterized protein</fullName>
    </submittedName>
</protein>
<gene>
    <name evidence="3" type="ORF">M422DRAFT_168269</name>
</gene>
<feature type="compositionally biased region" description="Polar residues" evidence="2">
    <location>
        <begin position="486"/>
        <end position="509"/>
    </location>
</feature>
<name>A0A0C9W043_SPHS4</name>
<dbReference type="OrthoDB" id="2592022at2759"/>
<feature type="compositionally biased region" description="Polar residues" evidence="2">
    <location>
        <begin position="667"/>
        <end position="684"/>
    </location>
</feature>
<feature type="region of interest" description="Disordered" evidence="2">
    <location>
        <begin position="783"/>
        <end position="805"/>
    </location>
</feature>
<organism evidence="3 4">
    <name type="scientific">Sphaerobolus stellatus (strain SS14)</name>
    <dbReference type="NCBI Taxonomy" id="990650"/>
    <lineage>
        <taxon>Eukaryota</taxon>
        <taxon>Fungi</taxon>
        <taxon>Dikarya</taxon>
        <taxon>Basidiomycota</taxon>
        <taxon>Agaricomycotina</taxon>
        <taxon>Agaricomycetes</taxon>
        <taxon>Phallomycetidae</taxon>
        <taxon>Geastrales</taxon>
        <taxon>Sphaerobolaceae</taxon>
        <taxon>Sphaerobolus</taxon>
    </lineage>
</organism>
<feature type="coiled-coil region" evidence="1">
    <location>
        <begin position="209"/>
        <end position="236"/>
    </location>
</feature>
<feature type="region of interest" description="Disordered" evidence="2">
    <location>
        <begin position="469"/>
        <end position="513"/>
    </location>
</feature>
<keyword evidence="4" id="KW-1185">Reference proteome</keyword>
<reference evidence="3 4" key="1">
    <citation type="submission" date="2014-06" db="EMBL/GenBank/DDBJ databases">
        <title>Evolutionary Origins and Diversification of the Mycorrhizal Mutualists.</title>
        <authorList>
            <consortium name="DOE Joint Genome Institute"/>
            <consortium name="Mycorrhizal Genomics Consortium"/>
            <person name="Kohler A."/>
            <person name="Kuo A."/>
            <person name="Nagy L.G."/>
            <person name="Floudas D."/>
            <person name="Copeland A."/>
            <person name="Barry K.W."/>
            <person name="Cichocki N."/>
            <person name="Veneault-Fourrey C."/>
            <person name="LaButti K."/>
            <person name="Lindquist E.A."/>
            <person name="Lipzen A."/>
            <person name="Lundell T."/>
            <person name="Morin E."/>
            <person name="Murat C."/>
            <person name="Riley R."/>
            <person name="Ohm R."/>
            <person name="Sun H."/>
            <person name="Tunlid A."/>
            <person name="Henrissat B."/>
            <person name="Grigoriev I.V."/>
            <person name="Hibbett D.S."/>
            <person name="Martin F."/>
        </authorList>
    </citation>
    <scope>NUCLEOTIDE SEQUENCE [LARGE SCALE GENOMIC DNA]</scope>
    <source>
        <strain evidence="3 4">SS14</strain>
    </source>
</reference>
<keyword evidence="1" id="KW-0175">Coiled coil</keyword>